<dbReference type="Pfam" id="PF00441">
    <property type="entry name" value="Acyl-CoA_dh_1"/>
    <property type="match status" value="1"/>
</dbReference>
<evidence type="ECO:0000256" key="2">
    <source>
        <dbReference type="ARBA" id="ARBA00009347"/>
    </source>
</evidence>
<keyword evidence="9" id="KW-1185">Reference proteome</keyword>
<dbReference type="GO" id="GO:0003995">
    <property type="term" value="F:acyl-CoA dehydrogenase activity"/>
    <property type="evidence" value="ECO:0007669"/>
    <property type="project" value="TreeGrafter"/>
</dbReference>
<dbReference type="Proteomes" id="UP000623608">
    <property type="component" value="Unassembled WGS sequence"/>
</dbReference>
<evidence type="ECO:0000256" key="1">
    <source>
        <dbReference type="ARBA" id="ARBA00001974"/>
    </source>
</evidence>
<keyword evidence="5" id="KW-0560">Oxidoreductase</keyword>
<feature type="domain" description="Acyl-CoA dehydrogenase/oxidase N-terminal" evidence="7">
    <location>
        <begin position="4"/>
        <end position="113"/>
    </location>
</feature>
<proteinExistence type="inferred from homology"/>
<organism evidence="8 9">
    <name type="scientific">Paractinoplanes tereljensis</name>
    <dbReference type="NCBI Taxonomy" id="571912"/>
    <lineage>
        <taxon>Bacteria</taxon>
        <taxon>Bacillati</taxon>
        <taxon>Actinomycetota</taxon>
        <taxon>Actinomycetes</taxon>
        <taxon>Micromonosporales</taxon>
        <taxon>Micromonosporaceae</taxon>
        <taxon>Paractinoplanes</taxon>
    </lineage>
</organism>
<dbReference type="AlphaFoldDB" id="A0A919NRC2"/>
<dbReference type="PANTHER" id="PTHR43884:SF20">
    <property type="entry name" value="ACYL-COA DEHYDROGENASE FADE28"/>
    <property type="match status" value="1"/>
</dbReference>
<evidence type="ECO:0000313" key="9">
    <source>
        <dbReference type="Proteomes" id="UP000623608"/>
    </source>
</evidence>
<dbReference type="InterPro" id="IPR013786">
    <property type="entry name" value="AcylCoA_DH/ox_N"/>
</dbReference>
<evidence type="ECO:0000313" key="8">
    <source>
        <dbReference type="EMBL" id="GIF22815.1"/>
    </source>
</evidence>
<dbReference type="SUPFAM" id="SSF47203">
    <property type="entry name" value="Acyl-CoA dehydrogenase C-terminal domain-like"/>
    <property type="match status" value="1"/>
</dbReference>
<dbReference type="InterPro" id="IPR037069">
    <property type="entry name" value="AcylCoA_DH/ox_N_sf"/>
</dbReference>
<feature type="domain" description="Acyl-CoA dehydrogenase/oxidase C-terminal" evidence="6">
    <location>
        <begin position="209"/>
        <end position="342"/>
    </location>
</feature>
<reference evidence="8" key="1">
    <citation type="submission" date="2021-01" db="EMBL/GenBank/DDBJ databases">
        <title>Whole genome shotgun sequence of Actinoplanes tereljensis NBRC 105297.</title>
        <authorList>
            <person name="Komaki H."/>
            <person name="Tamura T."/>
        </authorList>
    </citation>
    <scope>NUCLEOTIDE SEQUENCE</scope>
    <source>
        <strain evidence="8">NBRC 105297</strain>
    </source>
</reference>
<dbReference type="PANTHER" id="PTHR43884">
    <property type="entry name" value="ACYL-COA DEHYDROGENASE"/>
    <property type="match status" value="1"/>
</dbReference>
<evidence type="ECO:0000256" key="5">
    <source>
        <dbReference type="ARBA" id="ARBA00023002"/>
    </source>
</evidence>
<dbReference type="InterPro" id="IPR046373">
    <property type="entry name" value="Acyl-CoA_Oxase/DH_mid-dom_sf"/>
</dbReference>
<gene>
    <name evidence="8" type="ORF">Ate02nite_55450</name>
</gene>
<dbReference type="Gene3D" id="2.40.110.10">
    <property type="entry name" value="Butyryl-CoA Dehydrogenase, subunit A, domain 2"/>
    <property type="match status" value="1"/>
</dbReference>
<dbReference type="GO" id="GO:0050660">
    <property type="term" value="F:flavin adenine dinucleotide binding"/>
    <property type="evidence" value="ECO:0007669"/>
    <property type="project" value="InterPro"/>
</dbReference>
<evidence type="ECO:0000256" key="4">
    <source>
        <dbReference type="ARBA" id="ARBA00022827"/>
    </source>
</evidence>
<dbReference type="Gene3D" id="1.20.140.10">
    <property type="entry name" value="Butyryl-CoA Dehydrogenase, subunit A, domain 3"/>
    <property type="match status" value="1"/>
</dbReference>
<dbReference type="EMBL" id="BOMY01000035">
    <property type="protein sequence ID" value="GIF22815.1"/>
    <property type="molecule type" value="Genomic_DNA"/>
</dbReference>
<comment type="caution">
    <text evidence="8">The sequence shown here is derived from an EMBL/GenBank/DDBJ whole genome shotgun (WGS) entry which is preliminary data.</text>
</comment>
<dbReference type="InterPro" id="IPR009075">
    <property type="entry name" value="AcylCo_DH/oxidase_C"/>
</dbReference>
<comment type="similarity">
    <text evidence="2">Belongs to the acyl-CoA dehydrogenase family.</text>
</comment>
<dbReference type="Pfam" id="PF02771">
    <property type="entry name" value="Acyl-CoA_dh_N"/>
    <property type="match status" value="1"/>
</dbReference>
<sequence length="343" mass="36637">MELTEEHRALRDAVRGLLSGYPTRAAIEQPTGYDPALWQRLCKEIGVAGLAVPEAFGGAGATLLESHVMLTEWGRTLTPGPMLGCGVLATQALLRAGDEEACARLLPAICAGDRIATLAWPDDPTTVKAGGLVGEARQVLDAESADILLVPTDDGLYEVDATAPGVSVQPTDVLDATRRLATVRLDGARARKIGSGDLRPWLRDLACVALSAEQMGAAGRAFEATHEYVQQRVQFGRPIGSFQVLQHRLAEAYLRLEAATTASWTAAEAFVAGSEDASTLAAMAKVYCTEALQAITAEMVQMHGGLAITWEHDAHLYLRRAYQDAQLFGTPTQHLNRLAAALL</sequence>
<dbReference type="InterPro" id="IPR036250">
    <property type="entry name" value="AcylCo_DH-like_C"/>
</dbReference>
<comment type="cofactor">
    <cofactor evidence="1">
        <name>FAD</name>
        <dbReference type="ChEBI" id="CHEBI:57692"/>
    </cofactor>
</comment>
<evidence type="ECO:0000256" key="3">
    <source>
        <dbReference type="ARBA" id="ARBA00022630"/>
    </source>
</evidence>
<evidence type="ECO:0000259" key="7">
    <source>
        <dbReference type="Pfam" id="PF02771"/>
    </source>
</evidence>
<protein>
    <submittedName>
        <fullName evidence="8">Acyl-CoA dehydrogenase</fullName>
    </submittedName>
</protein>
<name>A0A919NRC2_9ACTN</name>
<dbReference type="SUPFAM" id="SSF56645">
    <property type="entry name" value="Acyl-CoA dehydrogenase NM domain-like"/>
    <property type="match status" value="1"/>
</dbReference>
<dbReference type="InterPro" id="IPR009100">
    <property type="entry name" value="AcylCoA_DH/oxidase_NM_dom_sf"/>
</dbReference>
<keyword evidence="4" id="KW-0274">FAD</keyword>
<accession>A0A919NRC2</accession>
<keyword evidence="3" id="KW-0285">Flavoprotein</keyword>
<evidence type="ECO:0000259" key="6">
    <source>
        <dbReference type="Pfam" id="PF00441"/>
    </source>
</evidence>
<dbReference type="Gene3D" id="1.10.540.10">
    <property type="entry name" value="Acyl-CoA dehydrogenase/oxidase, N-terminal domain"/>
    <property type="match status" value="1"/>
</dbReference>